<feature type="transmembrane region" description="Helical" evidence="8">
    <location>
        <begin position="1020"/>
        <end position="1043"/>
    </location>
</feature>
<feature type="transmembrane region" description="Helical" evidence="8">
    <location>
        <begin position="390"/>
        <end position="413"/>
    </location>
</feature>
<evidence type="ECO:0000256" key="3">
    <source>
        <dbReference type="ARBA" id="ARBA00022692"/>
    </source>
</evidence>
<evidence type="ECO:0000256" key="8">
    <source>
        <dbReference type="SAM" id="Phobius"/>
    </source>
</evidence>
<dbReference type="RefSeq" id="WP_196195606.1">
    <property type="nucleotide sequence ID" value="NZ_JADPRT010000008.1"/>
</dbReference>
<proteinExistence type="inferred from homology"/>
<keyword evidence="4 8" id="KW-1133">Transmembrane helix</keyword>
<accession>A0A931B4Z2</accession>
<evidence type="ECO:0000256" key="1">
    <source>
        <dbReference type="ARBA" id="ARBA00004651"/>
    </source>
</evidence>
<keyword evidence="2" id="KW-1003">Cell membrane</keyword>
<feature type="transmembrane region" description="Helical" evidence="8">
    <location>
        <begin position="339"/>
        <end position="361"/>
    </location>
</feature>
<evidence type="ECO:0000313" key="10">
    <source>
        <dbReference type="EMBL" id="MBF9070434.1"/>
    </source>
</evidence>
<evidence type="ECO:0000256" key="2">
    <source>
        <dbReference type="ARBA" id="ARBA00022475"/>
    </source>
</evidence>
<protein>
    <submittedName>
        <fullName evidence="10">ABC transporter permease</fullName>
    </submittedName>
</protein>
<dbReference type="InterPro" id="IPR003838">
    <property type="entry name" value="ABC3_permease_C"/>
</dbReference>
<keyword evidence="3 8" id="KW-0812">Transmembrane</keyword>
<dbReference type="EMBL" id="JADPRT010000008">
    <property type="protein sequence ID" value="MBF9070434.1"/>
    <property type="molecule type" value="Genomic_DNA"/>
</dbReference>
<feature type="domain" description="ABC3 transporter permease C-terminal" evidence="9">
    <location>
        <begin position="1026"/>
        <end position="1142"/>
    </location>
</feature>
<comment type="subcellular location">
    <subcellularLocation>
        <location evidence="1">Cell membrane</location>
        <topology evidence="1">Multi-pass membrane protein</topology>
    </subcellularLocation>
</comment>
<dbReference type="GO" id="GO:0005886">
    <property type="term" value="C:plasma membrane"/>
    <property type="evidence" value="ECO:0007669"/>
    <property type="project" value="UniProtKB-SubCell"/>
</dbReference>
<gene>
    <name evidence="10" type="ORF">I2501_20625</name>
</gene>
<feature type="transmembrane region" description="Helical" evidence="8">
    <location>
        <begin position="434"/>
        <end position="455"/>
    </location>
</feature>
<dbReference type="Proteomes" id="UP000657385">
    <property type="component" value="Unassembled WGS sequence"/>
</dbReference>
<evidence type="ECO:0000259" key="9">
    <source>
        <dbReference type="Pfam" id="PF02687"/>
    </source>
</evidence>
<comment type="caution">
    <text evidence="10">The sequence shown here is derived from an EMBL/GenBank/DDBJ whole genome shotgun (WGS) entry which is preliminary data.</text>
</comment>
<dbReference type="PANTHER" id="PTHR30572:SF4">
    <property type="entry name" value="ABC TRANSPORTER PERMEASE YTRF"/>
    <property type="match status" value="1"/>
</dbReference>
<feature type="domain" description="ABC3 transporter permease C-terminal" evidence="9">
    <location>
        <begin position="298"/>
        <end position="411"/>
    </location>
</feature>
<dbReference type="InterPro" id="IPR050250">
    <property type="entry name" value="Macrolide_Exporter_MacB"/>
</dbReference>
<dbReference type="GO" id="GO:0022857">
    <property type="term" value="F:transmembrane transporter activity"/>
    <property type="evidence" value="ECO:0007669"/>
    <property type="project" value="TreeGrafter"/>
</dbReference>
<evidence type="ECO:0000313" key="11">
    <source>
        <dbReference type="Proteomes" id="UP000657385"/>
    </source>
</evidence>
<dbReference type="PANTHER" id="PTHR30572">
    <property type="entry name" value="MEMBRANE COMPONENT OF TRANSPORTER-RELATED"/>
    <property type="match status" value="1"/>
</dbReference>
<keyword evidence="11" id="KW-1185">Reference proteome</keyword>
<keyword evidence="5 8" id="KW-0472">Membrane</keyword>
<feature type="region of interest" description="Disordered" evidence="7">
    <location>
        <begin position="757"/>
        <end position="779"/>
    </location>
</feature>
<evidence type="ECO:0000256" key="6">
    <source>
        <dbReference type="ARBA" id="ARBA00038076"/>
    </source>
</evidence>
<evidence type="ECO:0000256" key="7">
    <source>
        <dbReference type="SAM" id="MobiDB-lite"/>
    </source>
</evidence>
<dbReference type="Pfam" id="PF02687">
    <property type="entry name" value="FtsX"/>
    <property type="match status" value="2"/>
</dbReference>
<reference evidence="10" key="1">
    <citation type="submission" date="2020-11" db="EMBL/GenBank/DDBJ databases">
        <title>Isolation and identification of active actinomycetes.</title>
        <authorList>
            <person name="Yu B."/>
        </authorList>
    </citation>
    <scope>NUCLEOTIDE SEQUENCE</scope>
    <source>
        <strain evidence="10">NEAU-YB345</strain>
    </source>
</reference>
<feature type="transmembrane region" description="Helical" evidence="8">
    <location>
        <begin position="534"/>
        <end position="553"/>
    </location>
</feature>
<evidence type="ECO:0000256" key="4">
    <source>
        <dbReference type="ARBA" id="ARBA00022989"/>
    </source>
</evidence>
<feature type="compositionally biased region" description="Low complexity" evidence="7">
    <location>
        <begin position="761"/>
        <end position="771"/>
    </location>
</feature>
<feature type="transmembrane region" description="Helical" evidence="8">
    <location>
        <begin position="1064"/>
        <end position="1087"/>
    </location>
</feature>
<comment type="similarity">
    <text evidence="6">Belongs to the ABC-4 integral membrane protein family.</text>
</comment>
<feature type="transmembrane region" description="Helical" evidence="8">
    <location>
        <begin position="1121"/>
        <end position="1141"/>
    </location>
</feature>
<name>A0A931B4Z2_9ACTN</name>
<dbReference type="AlphaFoldDB" id="A0A931B4Z2"/>
<feature type="transmembrane region" description="Helical" evidence="8">
    <location>
        <begin position="294"/>
        <end position="318"/>
    </location>
</feature>
<evidence type="ECO:0000256" key="5">
    <source>
        <dbReference type="ARBA" id="ARBA00023136"/>
    </source>
</evidence>
<sequence>MGGFVLRRLRAHRLLVAAALLTILLTAAAVSTLAAFSPAVATAGVQRAFQVTDRSRTPLLMTESTDRSGLAAARAAATATAHSAFPQLPVTLGQLAVSDSYGLPLRHGQTTQDADLTVLADLDRSRVRLVSGAWPTAARAGAAVDVAVPTAAVARLGGVGTVLDLTDRYTGHPQLLRVVGVYLARNTTDPYWRLDPLAGHGLQPGSNGTNTVYGPLLVPTGDFDGGAVPQQSVAFEATADFGRVAVGQLDALSKATAAAVAASSGSGGTSPLQTTSQLPQLISEVQSGLLVARAALLVVSLQLLLLAAMTLLLAARLLAEERESENALLRARGAAPRRIVLLAATEGLVLAVPAALCAPLLSGPLLRLVDLSSPMRRAGLDLTALPLGSVWWAAGLAALVGALLVTAPTLARYRSFTEGRLLAARRTRRGALPGVLRGGADLALLALALLGYLQLRQYGDSPTGSGVITASASGVAGIDPVLVAAPTLALAAGAVLTLRVLPLLSRLGERLATRGRGLPAALTGWQLARRPQRGAGPVLSLALATAIGVLALGQNSSWLQSQNDQAAFQTGADLRVTGELAPGFGQGGELAGQPGVSAALPVQRETLAMANGKIAELLALDATGETGRFPLRADQITGPKGANATDLLRSLPDPAVPVGRRGVQLPGRPQTLTLTLRLGARSGSPQTTPGPGPDPVSVDLTDRTGVVWNFSIGYAPEDGVAHSYTLDLAGAAGSGAPAYPLTLSGLSFSMRWDLDGPTNAPLTGPGSTVSSGPPPDQGRTVTASVLSVGTDAGAVPFPSGLVWRSQVDWGLSGLYDPSPWCSQGTIRTAAPTGAVPVQATVAGGVCWGTVTEQLGATPSAQVSLTPTPPAGTGAPLAAVVDQQFLTATQSRIGSVVTLPADLPGLRIRVVGVVSSLPGTGSAAEQGLGGSGGYGASDSTDDAGAVLVDLPSYDHRYLDSGPNGSVSADPQPTEWWLASAPGASARVAAGLRARPDTGQVFVRDEVVAAELGDPLGSGPQAALFGTLALSIVLSAIGFGVDAAGATRRRAGEFALLSALGLRRRALARATAVELALPVALGVGVGLLLGELLTRLIVPLLVLTPAATRPTPPVQVSVPGGSLLLLTAGIAAVPLLVAVLAGLRGGDPARRLRGSEES</sequence>
<feature type="transmembrane region" description="Helical" evidence="8">
    <location>
        <begin position="481"/>
        <end position="501"/>
    </location>
</feature>
<organism evidence="10 11">
    <name type="scientific">Streptacidiphilus fuscans</name>
    <dbReference type="NCBI Taxonomy" id="2789292"/>
    <lineage>
        <taxon>Bacteria</taxon>
        <taxon>Bacillati</taxon>
        <taxon>Actinomycetota</taxon>
        <taxon>Actinomycetes</taxon>
        <taxon>Kitasatosporales</taxon>
        <taxon>Streptomycetaceae</taxon>
        <taxon>Streptacidiphilus</taxon>
    </lineage>
</organism>